<reference evidence="2 3" key="1">
    <citation type="journal article" date="2019" name="Sci. Rep.">
        <title>Orb-weaving spider Araneus ventricosus genome elucidates the spidroin gene catalogue.</title>
        <authorList>
            <person name="Kono N."/>
            <person name="Nakamura H."/>
            <person name="Ohtoshi R."/>
            <person name="Moran D.A.P."/>
            <person name="Shinohara A."/>
            <person name="Yoshida Y."/>
            <person name="Fujiwara M."/>
            <person name="Mori M."/>
            <person name="Tomita M."/>
            <person name="Arakawa K."/>
        </authorList>
    </citation>
    <scope>NUCLEOTIDE SEQUENCE [LARGE SCALE GENOMIC DNA]</scope>
</reference>
<comment type="caution">
    <text evidence="2">The sequence shown here is derived from an EMBL/GenBank/DDBJ whole genome shotgun (WGS) entry which is preliminary data.</text>
</comment>
<feature type="domain" description="DUF4817" evidence="1">
    <location>
        <begin position="34"/>
        <end position="82"/>
    </location>
</feature>
<keyword evidence="3" id="KW-1185">Reference proteome</keyword>
<proteinExistence type="predicted"/>
<dbReference type="OrthoDB" id="7545861at2759"/>
<accession>A0A4Y2K201</accession>
<dbReference type="EMBL" id="BGPR01004142">
    <property type="protein sequence ID" value="GBM96431.1"/>
    <property type="molecule type" value="Genomic_DNA"/>
</dbReference>
<gene>
    <name evidence="2" type="ORF">AVEN_47750_1</name>
</gene>
<sequence length="132" mass="15333">MERHACSPENTTIKRMSLLCCTLKLRVMAKFGIDEYCEMLLIYGECGRKAKSTAMLYRERFPEGPHPTRQAILEVVKRLRKKDCVNIRPRVRRSRNVGRKVQPEDVLAYLLTHPQSSTKMINENCGLLKIRV</sequence>
<dbReference type="AlphaFoldDB" id="A0A4Y2K201"/>
<protein>
    <recommendedName>
        <fullName evidence="1">DUF4817 domain-containing protein</fullName>
    </recommendedName>
</protein>
<evidence type="ECO:0000259" key="1">
    <source>
        <dbReference type="Pfam" id="PF16087"/>
    </source>
</evidence>
<dbReference type="InterPro" id="IPR032135">
    <property type="entry name" value="DUF4817"/>
</dbReference>
<name>A0A4Y2K201_ARAVE</name>
<organism evidence="2 3">
    <name type="scientific">Araneus ventricosus</name>
    <name type="common">Orbweaver spider</name>
    <name type="synonym">Epeira ventricosa</name>
    <dbReference type="NCBI Taxonomy" id="182803"/>
    <lineage>
        <taxon>Eukaryota</taxon>
        <taxon>Metazoa</taxon>
        <taxon>Ecdysozoa</taxon>
        <taxon>Arthropoda</taxon>
        <taxon>Chelicerata</taxon>
        <taxon>Arachnida</taxon>
        <taxon>Araneae</taxon>
        <taxon>Araneomorphae</taxon>
        <taxon>Entelegynae</taxon>
        <taxon>Araneoidea</taxon>
        <taxon>Araneidae</taxon>
        <taxon>Araneus</taxon>
    </lineage>
</organism>
<evidence type="ECO:0000313" key="2">
    <source>
        <dbReference type="EMBL" id="GBM96431.1"/>
    </source>
</evidence>
<dbReference type="Pfam" id="PF16087">
    <property type="entry name" value="DUF4817"/>
    <property type="match status" value="1"/>
</dbReference>
<evidence type="ECO:0000313" key="3">
    <source>
        <dbReference type="Proteomes" id="UP000499080"/>
    </source>
</evidence>
<dbReference type="Proteomes" id="UP000499080">
    <property type="component" value="Unassembled WGS sequence"/>
</dbReference>